<dbReference type="Gene3D" id="1.20.120.160">
    <property type="entry name" value="HPT domain"/>
    <property type="match status" value="1"/>
</dbReference>
<keyword evidence="3" id="KW-0007">Acetylation</keyword>
<dbReference type="STRING" id="29730.A0A0D2UIV7"/>
<gene>
    <name evidence="9" type="ORF">B456_010G218100</name>
</gene>
<keyword evidence="2 7" id="KW-0932">Cytokinin signaling pathway</keyword>
<name>A0A0D2UIV7_GOSRA</name>
<evidence type="ECO:0000259" key="8">
    <source>
        <dbReference type="PROSITE" id="PS50894"/>
    </source>
</evidence>
<dbReference type="OrthoDB" id="1673781at2759"/>
<dbReference type="EMBL" id="CM001749">
    <property type="protein sequence ID" value="KJB67926.1"/>
    <property type="molecule type" value="Genomic_DNA"/>
</dbReference>
<evidence type="ECO:0000256" key="7">
    <source>
        <dbReference type="RuleBase" id="RU369004"/>
    </source>
</evidence>
<evidence type="ECO:0000256" key="5">
    <source>
        <dbReference type="ARBA" id="ARBA00023242"/>
    </source>
</evidence>
<dbReference type="GO" id="GO:0005829">
    <property type="term" value="C:cytosol"/>
    <property type="evidence" value="ECO:0007669"/>
    <property type="project" value="UniProtKB-SubCell"/>
</dbReference>
<reference evidence="9 10" key="1">
    <citation type="journal article" date="2012" name="Nature">
        <title>Repeated polyploidization of Gossypium genomes and the evolution of spinnable cotton fibres.</title>
        <authorList>
            <person name="Paterson A.H."/>
            <person name="Wendel J.F."/>
            <person name="Gundlach H."/>
            <person name="Guo H."/>
            <person name="Jenkins J."/>
            <person name="Jin D."/>
            <person name="Llewellyn D."/>
            <person name="Showmaker K.C."/>
            <person name="Shu S."/>
            <person name="Udall J."/>
            <person name="Yoo M.J."/>
            <person name="Byers R."/>
            <person name="Chen W."/>
            <person name="Doron-Faigenboim A."/>
            <person name="Duke M.V."/>
            <person name="Gong L."/>
            <person name="Grimwood J."/>
            <person name="Grover C."/>
            <person name="Grupp K."/>
            <person name="Hu G."/>
            <person name="Lee T.H."/>
            <person name="Li J."/>
            <person name="Lin L."/>
            <person name="Liu T."/>
            <person name="Marler B.S."/>
            <person name="Page J.T."/>
            <person name="Roberts A.W."/>
            <person name="Romanel E."/>
            <person name="Sanders W.S."/>
            <person name="Szadkowski E."/>
            <person name="Tan X."/>
            <person name="Tang H."/>
            <person name="Xu C."/>
            <person name="Wang J."/>
            <person name="Wang Z."/>
            <person name="Zhang D."/>
            <person name="Zhang L."/>
            <person name="Ashrafi H."/>
            <person name="Bedon F."/>
            <person name="Bowers J.E."/>
            <person name="Brubaker C.L."/>
            <person name="Chee P.W."/>
            <person name="Das S."/>
            <person name="Gingle A.R."/>
            <person name="Haigler C.H."/>
            <person name="Harker D."/>
            <person name="Hoffmann L.V."/>
            <person name="Hovav R."/>
            <person name="Jones D.C."/>
            <person name="Lemke C."/>
            <person name="Mansoor S."/>
            <person name="ur Rahman M."/>
            <person name="Rainville L.N."/>
            <person name="Rambani A."/>
            <person name="Reddy U.K."/>
            <person name="Rong J.K."/>
            <person name="Saranga Y."/>
            <person name="Scheffler B.E."/>
            <person name="Scheffler J.A."/>
            <person name="Stelly D.M."/>
            <person name="Triplett B.A."/>
            <person name="Van Deynze A."/>
            <person name="Vaslin M.F."/>
            <person name="Waghmare V.N."/>
            <person name="Walford S.A."/>
            <person name="Wright R.J."/>
            <person name="Zaki E.A."/>
            <person name="Zhang T."/>
            <person name="Dennis E.S."/>
            <person name="Mayer K.F."/>
            <person name="Peterson D.G."/>
            <person name="Rokhsar D.S."/>
            <person name="Wang X."/>
            <person name="Schmutz J."/>
        </authorList>
    </citation>
    <scope>NUCLEOTIDE SEQUENCE [LARGE SCALE GENOMIC DNA]</scope>
</reference>
<dbReference type="GO" id="GO:0000160">
    <property type="term" value="P:phosphorelay signal transduction system"/>
    <property type="evidence" value="ECO:0007669"/>
    <property type="project" value="UniProtKB-UniRule"/>
</dbReference>
<keyword evidence="1" id="KW-0963">Cytoplasm</keyword>
<comment type="function">
    <text evidence="7">Functions as a two-component phosphorelay mediators between cytokinin sensor histidine kinases and response regulators (B-type ARRs). Plays an important role in propagating cytokinin signal transduction.</text>
</comment>
<keyword evidence="10" id="KW-1185">Reference proteome</keyword>
<evidence type="ECO:0000313" key="9">
    <source>
        <dbReference type="EMBL" id="KJB67926.1"/>
    </source>
</evidence>
<dbReference type="PANTHER" id="PTHR28242">
    <property type="entry name" value="PHOSPHORELAY INTERMEDIATE PROTEIN YPD1"/>
    <property type="match status" value="1"/>
</dbReference>
<keyword evidence="6" id="KW-0597">Phosphoprotein</keyword>
<dbReference type="GO" id="GO:0043424">
    <property type="term" value="F:protein histidine kinase binding"/>
    <property type="evidence" value="ECO:0007669"/>
    <property type="project" value="UniProtKB-UniRule"/>
</dbReference>
<comment type="subcellular location">
    <subcellularLocation>
        <location evidence="7">Cytoplasm</location>
        <location evidence="7">Cytosol</location>
    </subcellularLocation>
    <subcellularLocation>
        <location evidence="7">Nucleus</location>
    </subcellularLocation>
</comment>
<dbReference type="GO" id="GO:0009736">
    <property type="term" value="P:cytokinin-activated signaling pathway"/>
    <property type="evidence" value="ECO:0007669"/>
    <property type="project" value="UniProtKB-KW"/>
</dbReference>
<organism evidence="9 10">
    <name type="scientific">Gossypium raimondii</name>
    <name type="common">Peruvian cotton</name>
    <name type="synonym">Gossypium klotzschianum subsp. raimondii</name>
    <dbReference type="NCBI Taxonomy" id="29730"/>
    <lineage>
        <taxon>Eukaryota</taxon>
        <taxon>Viridiplantae</taxon>
        <taxon>Streptophyta</taxon>
        <taxon>Embryophyta</taxon>
        <taxon>Tracheophyta</taxon>
        <taxon>Spermatophyta</taxon>
        <taxon>Magnoliopsida</taxon>
        <taxon>eudicotyledons</taxon>
        <taxon>Gunneridae</taxon>
        <taxon>Pentapetalae</taxon>
        <taxon>rosids</taxon>
        <taxon>malvids</taxon>
        <taxon>Malvales</taxon>
        <taxon>Malvaceae</taxon>
        <taxon>Malvoideae</taxon>
        <taxon>Gossypium</taxon>
    </lineage>
</organism>
<protein>
    <recommendedName>
        <fullName evidence="7">Histidine-containing phosphotransfer protein</fullName>
    </recommendedName>
</protein>
<dbReference type="InterPro" id="IPR045871">
    <property type="entry name" value="AHP1-5/YPD1"/>
</dbReference>
<feature type="domain" description="HPt" evidence="8">
    <location>
        <begin position="38"/>
        <end position="133"/>
    </location>
</feature>
<dbReference type="InterPro" id="IPR036641">
    <property type="entry name" value="HPT_dom_sf"/>
</dbReference>
<dbReference type="GO" id="GO:0009927">
    <property type="term" value="F:histidine phosphotransfer kinase activity"/>
    <property type="evidence" value="ECO:0007669"/>
    <property type="project" value="UniProtKB-UniRule"/>
</dbReference>
<comment type="domain">
    <text evidence="7">Histidine-containing phosphotransfer domain (HPt) contains an active histidine that mediates the phosphotransfer.</text>
</comment>
<dbReference type="GO" id="GO:0005634">
    <property type="term" value="C:nucleus"/>
    <property type="evidence" value="ECO:0007669"/>
    <property type="project" value="UniProtKB-SubCell"/>
</dbReference>
<evidence type="ECO:0000256" key="2">
    <source>
        <dbReference type="ARBA" id="ARBA00022864"/>
    </source>
</evidence>
<dbReference type="Gramene" id="KJB67926">
    <property type="protein sequence ID" value="KJB67926"/>
    <property type="gene ID" value="B456_010G218100"/>
</dbReference>
<dbReference type="FunFam" id="1.20.120.160:FF:000001">
    <property type="entry name" value="Histidine-containing phosphotransfer protein 1"/>
    <property type="match status" value="1"/>
</dbReference>
<dbReference type="SUPFAM" id="SSF47226">
    <property type="entry name" value="Histidine-containing phosphotransfer domain, HPT domain"/>
    <property type="match status" value="1"/>
</dbReference>
<evidence type="ECO:0000313" key="10">
    <source>
        <dbReference type="Proteomes" id="UP000032304"/>
    </source>
</evidence>
<accession>A0A0D2UIV7</accession>
<evidence type="ECO:0000256" key="3">
    <source>
        <dbReference type="ARBA" id="ARBA00022990"/>
    </source>
</evidence>
<dbReference type="InterPro" id="IPR008207">
    <property type="entry name" value="Sig_transdc_His_kin_Hpt_dom"/>
</dbReference>
<dbReference type="Pfam" id="PF01627">
    <property type="entry name" value="Hpt"/>
    <property type="match status" value="1"/>
</dbReference>
<evidence type="ECO:0000256" key="1">
    <source>
        <dbReference type="ARBA" id="ARBA00022490"/>
    </source>
</evidence>
<keyword evidence="4 7" id="KW-0902">Two-component regulatory system</keyword>
<feature type="modified residue" description="Phosphohistidine" evidence="6">
    <location>
        <position position="79"/>
    </location>
</feature>
<evidence type="ECO:0000256" key="4">
    <source>
        <dbReference type="ARBA" id="ARBA00023012"/>
    </source>
</evidence>
<dbReference type="OMA" id="GANKVWI"/>
<proteinExistence type="predicted"/>
<dbReference type="Proteomes" id="UP000032304">
    <property type="component" value="Chromosome 10"/>
</dbReference>
<dbReference type="eggNOG" id="KOG4747">
    <property type="taxonomic scope" value="Eukaryota"/>
</dbReference>
<dbReference type="PROSITE" id="PS50894">
    <property type="entry name" value="HPT"/>
    <property type="match status" value="1"/>
</dbReference>
<sequence length="146" mass="16938">MESKHVHQQIAAMRQSFFDEEVLDEFFSQLEQLEDQNNPNFVEEVFTMYFRDSTTLLETVEQAMKTISITFAKMDKILHQLKGSSASVGAKKVLNEINKTRQVLEKGNLEGTKAGIWEMRKEYESLKAKLEPYFQLKQANSVPQEK</sequence>
<dbReference type="PANTHER" id="PTHR28242:SF41">
    <property type="entry name" value="HISTIDINE CONTAINING PHOSPHOTRANSFER PROTEIN"/>
    <property type="match status" value="1"/>
</dbReference>
<keyword evidence="5" id="KW-0539">Nucleus</keyword>
<evidence type="ECO:0000256" key="6">
    <source>
        <dbReference type="PROSITE-ProRule" id="PRU00110"/>
    </source>
</evidence>
<dbReference type="AlphaFoldDB" id="A0A0D2UIV7"/>